<evidence type="ECO:0000259" key="8">
    <source>
        <dbReference type="Pfam" id="PF07662"/>
    </source>
</evidence>
<evidence type="ECO:0000256" key="3">
    <source>
        <dbReference type="ARBA" id="ARBA00022475"/>
    </source>
</evidence>
<dbReference type="Pfam" id="PF07662">
    <property type="entry name" value="Nucleos_tra2_C"/>
    <property type="match status" value="1"/>
</dbReference>
<dbReference type="GO" id="GO:0015293">
    <property type="term" value="F:symporter activity"/>
    <property type="evidence" value="ECO:0007669"/>
    <property type="project" value="TreeGrafter"/>
</dbReference>
<dbReference type="OrthoDB" id="9766455at2"/>
<keyword evidence="3" id="KW-1003">Cell membrane</keyword>
<keyword evidence="6" id="KW-0472">Membrane</keyword>
<dbReference type="GO" id="GO:0005886">
    <property type="term" value="C:plasma membrane"/>
    <property type="evidence" value="ECO:0007669"/>
    <property type="project" value="UniProtKB-SubCell"/>
</dbReference>
<keyword evidence="10" id="KW-1185">Reference proteome</keyword>
<accession>A0A288Q6H6</accession>
<comment type="caution">
    <text evidence="9">The sequence shown here is derived from an EMBL/GenBank/DDBJ whole genome shotgun (WGS) entry which is preliminary data.</text>
</comment>
<sequence>MLLAINIIGIIVFIGIAYLLSNDRKNISWKSVGAILLVQLILAWFFLKFSWGRDVIMAVSDFFNWLLKAAYAGIAFAVPDWVTPPAGGSMNFVTGVVLPILVIIPLFDVLMYVGIMPAIIKFIGKGLSKVTGQPKFESFFSIEMMFLGTTEVLPVVQLQLRQMSARRNLTVAMMSISAVSASILGSYVKMMPGAYVLTAIPLNILSAVAMSIILNPTKIDPAEDIVADISVNPATGEKQKREPFFGYLGASILGAGKVALIIIASVIGFVGLATLVDNTFALTGFKWLSLENIFGVIMFPFAWLLGNDVTHAFHMAQLMGTKLVTNEFVVMGQVSKAALAGTGLFADKHFLAGLTVFTTSFANFGTLGMVIGEYRSMTSQDTADYVAKHVPLILISGILVSLLSAAMAGLFVW</sequence>
<evidence type="ECO:0000256" key="5">
    <source>
        <dbReference type="ARBA" id="ARBA00022989"/>
    </source>
</evidence>
<dbReference type="Proteomes" id="UP000254912">
    <property type="component" value="Unassembled WGS sequence"/>
</dbReference>
<evidence type="ECO:0000313" key="10">
    <source>
        <dbReference type="Proteomes" id="UP000254912"/>
    </source>
</evidence>
<dbReference type="PANTHER" id="PTHR10590:SF19">
    <property type="entry name" value="PURINE NUCLEOSIDE TRANSPORT PROTEIN NUPG"/>
    <property type="match status" value="1"/>
</dbReference>
<comment type="similarity">
    <text evidence="2">Belongs to the concentrative nucleoside transporter (CNT) (TC 2.A.41) family.</text>
</comment>
<feature type="domain" description="Concentrative nucleoside transporter N-terminal" evidence="7">
    <location>
        <begin position="8"/>
        <end position="79"/>
    </location>
</feature>
<organism evidence="9 10">
    <name type="scientific">Weissella soli</name>
    <dbReference type="NCBI Taxonomy" id="155866"/>
    <lineage>
        <taxon>Bacteria</taxon>
        <taxon>Bacillati</taxon>
        <taxon>Bacillota</taxon>
        <taxon>Bacilli</taxon>
        <taxon>Lactobacillales</taxon>
        <taxon>Lactobacillaceae</taxon>
        <taxon>Weissella</taxon>
    </lineage>
</organism>
<evidence type="ECO:0000259" key="7">
    <source>
        <dbReference type="Pfam" id="PF01773"/>
    </source>
</evidence>
<proteinExistence type="inferred from homology"/>
<evidence type="ECO:0000256" key="4">
    <source>
        <dbReference type="ARBA" id="ARBA00022692"/>
    </source>
</evidence>
<dbReference type="PANTHER" id="PTHR10590">
    <property type="entry name" value="SODIUM/NUCLEOSIDE COTRANSPORTER"/>
    <property type="match status" value="1"/>
</dbReference>
<comment type="subcellular location">
    <subcellularLocation>
        <location evidence="1">Cell membrane</location>
        <topology evidence="1">Multi-pass membrane protein</topology>
    </subcellularLocation>
</comment>
<dbReference type="InterPro" id="IPR002668">
    <property type="entry name" value="CNT_N_dom"/>
</dbReference>
<feature type="domain" description="Concentrative nucleoside transporter C-terminal" evidence="8">
    <location>
        <begin position="195"/>
        <end position="409"/>
    </location>
</feature>
<dbReference type="InterPro" id="IPR008276">
    <property type="entry name" value="C_nuclsd_transpt"/>
</dbReference>
<protein>
    <submittedName>
        <fullName evidence="9">Purine nucleoside transport protein</fullName>
    </submittedName>
</protein>
<gene>
    <name evidence="9" type="ORF">DFP99_0637</name>
</gene>
<dbReference type="AlphaFoldDB" id="A0A288Q6H6"/>
<evidence type="ECO:0000256" key="6">
    <source>
        <dbReference type="ARBA" id="ARBA00023136"/>
    </source>
</evidence>
<evidence type="ECO:0000313" key="9">
    <source>
        <dbReference type="EMBL" id="RDL12202.1"/>
    </source>
</evidence>
<dbReference type="RefSeq" id="WP_070230252.1">
    <property type="nucleotide sequence ID" value="NZ_BJYO01000002.1"/>
</dbReference>
<keyword evidence="5" id="KW-1133">Transmembrane helix</keyword>
<evidence type="ECO:0000256" key="1">
    <source>
        <dbReference type="ARBA" id="ARBA00004651"/>
    </source>
</evidence>
<dbReference type="Pfam" id="PF01773">
    <property type="entry name" value="Nucleos_tra2_N"/>
    <property type="match status" value="1"/>
</dbReference>
<dbReference type="GeneID" id="94546200"/>
<keyword evidence="4" id="KW-0812">Transmembrane</keyword>
<name>A0A288Q6H6_9LACO</name>
<dbReference type="KEGG" id="wso:WSWS_01008"/>
<evidence type="ECO:0000256" key="2">
    <source>
        <dbReference type="ARBA" id="ARBA00009033"/>
    </source>
</evidence>
<dbReference type="GO" id="GO:0005337">
    <property type="term" value="F:nucleoside transmembrane transporter activity"/>
    <property type="evidence" value="ECO:0007669"/>
    <property type="project" value="InterPro"/>
</dbReference>
<dbReference type="InterPro" id="IPR011657">
    <property type="entry name" value="CNT_C_dom"/>
</dbReference>
<reference evidence="9 10" key="1">
    <citation type="submission" date="2018-07" db="EMBL/GenBank/DDBJ databases">
        <title>Genomic Encyclopedia of Type Strains, Phase III (KMG-III): the genomes of soil and plant-associated and newly described type strains.</title>
        <authorList>
            <person name="Whitman W."/>
        </authorList>
    </citation>
    <scope>NUCLEOTIDE SEQUENCE [LARGE SCALE GENOMIC DNA]</scope>
    <source>
        <strain evidence="9 10">CECT 7031</strain>
    </source>
</reference>
<dbReference type="EMBL" id="QRAS01000001">
    <property type="protein sequence ID" value="RDL12202.1"/>
    <property type="molecule type" value="Genomic_DNA"/>
</dbReference>